<evidence type="ECO:0008006" key="9">
    <source>
        <dbReference type="Google" id="ProtNLM"/>
    </source>
</evidence>
<evidence type="ECO:0000256" key="4">
    <source>
        <dbReference type="ARBA" id="ARBA00022989"/>
    </source>
</evidence>
<dbReference type="PANTHER" id="PTHR45649">
    <property type="entry name" value="AMINO-ACID PERMEASE BAT1"/>
    <property type="match status" value="1"/>
</dbReference>
<evidence type="ECO:0000256" key="1">
    <source>
        <dbReference type="ARBA" id="ARBA00004141"/>
    </source>
</evidence>
<dbReference type="OrthoDB" id="4476201at2759"/>
<dbReference type="Pfam" id="PF13520">
    <property type="entry name" value="AA_permease_2"/>
    <property type="match status" value="1"/>
</dbReference>
<dbReference type="Proteomes" id="UP000016922">
    <property type="component" value="Unassembled WGS sequence"/>
</dbReference>
<feature type="transmembrane region" description="Helical" evidence="6">
    <location>
        <begin position="290"/>
        <end position="313"/>
    </location>
</feature>
<reference evidence="7 8" key="1">
    <citation type="journal article" date="2013" name="BMC Genomics">
        <title>Genomics-driven discovery of the pneumocandin biosynthetic gene cluster in the fungus Glarea lozoyensis.</title>
        <authorList>
            <person name="Chen L."/>
            <person name="Yue Q."/>
            <person name="Zhang X."/>
            <person name="Xiang M."/>
            <person name="Wang C."/>
            <person name="Li S."/>
            <person name="Che Y."/>
            <person name="Ortiz-Lopez F.J."/>
            <person name="Bills G.F."/>
            <person name="Liu X."/>
            <person name="An Z."/>
        </authorList>
    </citation>
    <scope>NUCLEOTIDE SEQUENCE [LARGE SCALE GENOMIC DNA]</scope>
    <source>
        <strain evidence="8">ATCC 20868 / MF5171</strain>
    </source>
</reference>
<keyword evidence="2" id="KW-0813">Transport</keyword>
<proteinExistence type="predicted"/>
<evidence type="ECO:0000256" key="5">
    <source>
        <dbReference type="ARBA" id="ARBA00023136"/>
    </source>
</evidence>
<accession>S3D7G6</accession>
<dbReference type="eggNOG" id="KOG1289">
    <property type="taxonomic scope" value="Eukaryota"/>
</dbReference>
<evidence type="ECO:0000313" key="7">
    <source>
        <dbReference type="EMBL" id="EPE27951.1"/>
    </source>
</evidence>
<dbReference type="AlphaFoldDB" id="S3D7G6"/>
<feature type="transmembrane region" description="Helical" evidence="6">
    <location>
        <begin position="250"/>
        <end position="270"/>
    </location>
</feature>
<protein>
    <recommendedName>
        <fullName evidence="9">Amino acid transporter</fullName>
    </recommendedName>
</protein>
<dbReference type="InterPro" id="IPR002293">
    <property type="entry name" value="AA/rel_permease1"/>
</dbReference>
<feature type="transmembrane region" description="Helical" evidence="6">
    <location>
        <begin position="207"/>
        <end position="230"/>
    </location>
</feature>
<keyword evidence="5 6" id="KW-0472">Membrane</keyword>
<dbReference type="PIRSF" id="PIRSF006060">
    <property type="entry name" value="AA_transporter"/>
    <property type="match status" value="1"/>
</dbReference>
<dbReference type="KEGG" id="glz:GLAREA_04742"/>
<feature type="transmembrane region" description="Helical" evidence="6">
    <location>
        <begin position="85"/>
        <end position="107"/>
    </location>
</feature>
<sequence>MSSKANHVIDESKLHVTSIFQKTGDHAVIDHVADSDEEVLYALGYKQEFKRDFSIWSSFSVSFSILGLLPSVASTLGYNLGYSGIAGSVWGWVAAGILIQFVVLAMAELCSSMPTAGGLYYASAVLAPDGWGPFFSWVTGWSNFLGLVTGPCSVNYALAAMILTAAQIGNPNYQVETWHVYLTLLGLLIFEGCLSMNSTKFLGRMNFVGAIFNVIVVFVFIIWMTAGSIHPFNSNEQVWTSKGIVNGTEWPTGFSFLMGFLSVIWTMSGYDAPFHLSEECSNANIASPRAIVMTGQFGLYLGWAIILVIAYTVNDVMDVVAGPYGQPMGSLCLQVLGPRAGLAMFSLNIIAQFFVGTGITISASRVTFAYSRDDALPFSRWLKMVNKRTKSPVNAVWFCQLIGALLGLLMFASPIAIGAVFSIGAIAQYTAFITPIALKLLVAGDKFRPGPWHLGRFSKPIGIVACSFVLLMIPVLCFPATTGSDLDRLNMNYSCLIYGGSMFLAMMFYAVDARKWFKGPRINVEHLLHISQLESKETSENTSHEVTKDSKLE</sequence>
<keyword evidence="3 6" id="KW-0812">Transmembrane</keyword>
<dbReference type="HOGENOM" id="CLU_004495_0_3_1"/>
<evidence type="ECO:0000256" key="2">
    <source>
        <dbReference type="ARBA" id="ARBA00022448"/>
    </source>
</evidence>
<dbReference type="EMBL" id="KE145369">
    <property type="protein sequence ID" value="EPE27951.1"/>
    <property type="molecule type" value="Genomic_DNA"/>
</dbReference>
<evidence type="ECO:0000313" key="8">
    <source>
        <dbReference type="Proteomes" id="UP000016922"/>
    </source>
</evidence>
<evidence type="ECO:0000256" key="6">
    <source>
        <dbReference type="SAM" id="Phobius"/>
    </source>
</evidence>
<comment type="subcellular location">
    <subcellularLocation>
        <location evidence="1">Membrane</location>
        <topology evidence="1">Multi-pass membrane protein</topology>
    </subcellularLocation>
</comment>
<dbReference type="PANTHER" id="PTHR45649:SF29">
    <property type="entry name" value="AMINO ACID TRANSPORTER (EUROFUNG)"/>
    <property type="match status" value="1"/>
</dbReference>
<keyword evidence="8" id="KW-1185">Reference proteome</keyword>
<feature type="transmembrane region" description="Helical" evidence="6">
    <location>
        <begin position="349"/>
        <end position="370"/>
    </location>
</feature>
<feature type="transmembrane region" description="Helical" evidence="6">
    <location>
        <begin position="493"/>
        <end position="511"/>
    </location>
</feature>
<dbReference type="OMA" id="FAAPMWS"/>
<dbReference type="GO" id="GO:0016020">
    <property type="term" value="C:membrane"/>
    <property type="evidence" value="ECO:0007669"/>
    <property type="project" value="UniProtKB-SubCell"/>
</dbReference>
<dbReference type="GeneID" id="19463797"/>
<keyword evidence="4 6" id="KW-1133">Transmembrane helix</keyword>
<feature type="transmembrane region" description="Helical" evidence="6">
    <location>
        <begin position="417"/>
        <end position="441"/>
    </location>
</feature>
<evidence type="ECO:0000256" key="3">
    <source>
        <dbReference type="ARBA" id="ARBA00022692"/>
    </source>
</evidence>
<gene>
    <name evidence="7" type="ORF">GLAREA_04742</name>
</gene>
<feature type="transmembrane region" description="Helical" evidence="6">
    <location>
        <begin position="53"/>
        <end position="73"/>
    </location>
</feature>
<organism evidence="7 8">
    <name type="scientific">Glarea lozoyensis (strain ATCC 20868 / MF5171)</name>
    <dbReference type="NCBI Taxonomy" id="1116229"/>
    <lineage>
        <taxon>Eukaryota</taxon>
        <taxon>Fungi</taxon>
        <taxon>Dikarya</taxon>
        <taxon>Ascomycota</taxon>
        <taxon>Pezizomycotina</taxon>
        <taxon>Leotiomycetes</taxon>
        <taxon>Helotiales</taxon>
        <taxon>Helotiaceae</taxon>
        <taxon>Glarea</taxon>
    </lineage>
</organism>
<dbReference type="RefSeq" id="XP_008085310.1">
    <property type="nucleotide sequence ID" value="XM_008087119.1"/>
</dbReference>
<feature type="transmembrane region" description="Helical" evidence="6">
    <location>
        <begin position="178"/>
        <end position="195"/>
    </location>
</feature>
<dbReference type="Gene3D" id="1.20.1740.10">
    <property type="entry name" value="Amino acid/polyamine transporter I"/>
    <property type="match status" value="1"/>
</dbReference>
<name>S3D7G6_GLAL2</name>
<feature type="transmembrane region" description="Helical" evidence="6">
    <location>
        <begin position="119"/>
        <end position="138"/>
    </location>
</feature>
<dbReference type="GO" id="GO:0022857">
    <property type="term" value="F:transmembrane transporter activity"/>
    <property type="evidence" value="ECO:0007669"/>
    <property type="project" value="InterPro"/>
</dbReference>
<feature type="transmembrane region" description="Helical" evidence="6">
    <location>
        <begin position="461"/>
        <end position="481"/>
    </location>
</feature>
<feature type="transmembrane region" description="Helical" evidence="6">
    <location>
        <begin position="391"/>
        <end position="411"/>
    </location>
</feature>